<sequence>SRASERVGRQRTCRANASRPPSVTTRERVGGRVPRSARWSVWKTKETCIEKSARDGCPENATRCSYSGRTDERLITRRGRNPRACFRNQTRCDTGRGRRHRGSTADRPAGGCPYP</sequence>
<protein>
    <submittedName>
        <fullName evidence="2">Uncharacterized protein</fullName>
    </submittedName>
</protein>
<dbReference type="AlphaFoldDB" id="A0A1Y5IEE6"/>
<feature type="non-terminal residue" evidence="2">
    <location>
        <position position="1"/>
    </location>
</feature>
<dbReference type="EMBL" id="KZ155783">
    <property type="protein sequence ID" value="OUS46443.1"/>
    <property type="molecule type" value="Genomic_DNA"/>
</dbReference>
<name>A0A1Y5IEE6_OSTTA</name>
<evidence type="ECO:0000313" key="2">
    <source>
        <dbReference type="EMBL" id="OUS46443.1"/>
    </source>
</evidence>
<gene>
    <name evidence="2" type="ORF">BE221DRAFT_74090</name>
</gene>
<accession>A0A1Y5IEE6</accession>
<dbReference type="Proteomes" id="UP000195557">
    <property type="component" value="Unassembled WGS sequence"/>
</dbReference>
<evidence type="ECO:0000256" key="1">
    <source>
        <dbReference type="SAM" id="MobiDB-lite"/>
    </source>
</evidence>
<feature type="compositionally biased region" description="Polar residues" evidence="1">
    <location>
        <begin position="13"/>
        <end position="24"/>
    </location>
</feature>
<proteinExistence type="predicted"/>
<organism evidence="2">
    <name type="scientific">Ostreococcus tauri</name>
    <name type="common">Marine green alga</name>
    <dbReference type="NCBI Taxonomy" id="70448"/>
    <lineage>
        <taxon>Eukaryota</taxon>
        <taxon>Viridiplantae</taxon>
        <taxon>Chlorophyta</taxon>
        <taxon>Mamiellophyceae</taxon>
        <taxon>Mamiellales</taxon>
        <taxon>Bathycoccaceae</taxon>
        <taxon>Ostreococcus</taxon>
    </lineage>
</organism>
<feature type="region of interest" description="Disordered" evidence="1">
    <location>
        <begin position="87"/>
        <end position="115"/>
    </location>
</feature>
<reference evidence="2" key="1">
    <citation type="submission" date="2017-04" db="EMBL/GenBank/DDBJ databases">
        <title>Population genomics of picophytoplankton unveils novel chromosome hypervariability.</title>
        <authorList>
            <consortium name="DOE Joint Genome Institute"/>
            <person name="Blanc-Mathieu R."/>
            <person name="Krasovec M."/>
            <person name="Hebrard M."/>
            <person name="Yau S."/>
            <person name="Desgranges E."/>
            <person name="Martin J."/>
            <person name="Schackwitz W."/>
            <person name="Kuo A."/>
            <person name="Salin G."/>
            <person name="Donnadieu C."/>
            <person name="Desdevises Y."/>
            <person name="Sanchez-Ferandin S."/>
            <person name="Moreau H."/>
            <person name="Rivals E."/>
            <person name="Grigoriev I.V."/>
            <person name="Grimsley N."/>
            <person name="Eyre-Walker A."/>
            <person name="Piganeau G."/>
        </authorList>
    </citation>
    <scope>NUCLEOTIDE SEQUENCE [LARGE SCALE GENOMIC DNA]</scope>
    <source>
        <strain evidence="2">RCC 1115</strain>
    </source>
</reference>
<feature type="region of interest" description="Disordered" evidence="1">
    <location>
        <begin position="1"/>
        <end position="33"/>
    </location>
</feature>